<dbReference type="PANTHER" id="PTHR47186">
    <property type="entry name" value="LEUCINE-RICH REPEAT-CONTAINING PROTEIN 57"/>
    <property type="match status" value="1"/>
</dbReference>
<dbReference type="PANTHER" id="PTHR47186:SF57">
    <property type="entry name" value="OS02G0478300 PROTEIN"/>
    <property type="match status" value="1"/>
</dbReference>
<name>A0A6A2Y6L8_HIBSY</name>
<dbReference type="Proteomes" id="UP000436088">
    <property type="component" value="Unassembled WGS sequence"/>
</dbReference>
<keyword evidence="4" id="KW-1185">Reference proteome</keyword>
<gene>
    <name evidence="3" type="ORF">F3Y22_tig00112289pilonHSYRG00034</name>
</gene>
<dbReference type="EMBL" id="VEPZ02001544">
    <property type="protein sequence ID" value="KAE8668619.1"/>
    <property type="molecule type" value="Genomic_DNA"/>
</dbReference>
<evidence type="ECO:0000313" key="4">
    <source>
        <dbReference type="Proteomes" id="UP000436088"/>
    </source>
</evidence>
<accession>A0A6A2Y6L8</accession>
<dbReference type="Pfam" id="PF23598">
    <property type="entry name" value="LRR_14"/>
    <property type="match status" value="1"/>
</dbReference>
<feature type="domain" description="Disease resistance R13L4/SHOC-2-like LRR" evidence="2">
    <location>
        <begin position="93"/>
        <end position="382"/>
    </location>
</feature>
<dbReference type="AlphaFoldDB" id="A0A6A2Y6L8"/>
<comment type="caution">
    <text evidence="3">The sequence shown here is derived from an EMBL/GenBank/DDBJ whole genome shotgun (WGS) entry which is preliminary data.</text>
</comment>
<dbReference type="InterPro" id="IPR032675">
    <property type="entry name" value="LRR_dom_sf"/>
</dbReference>
<proteinExistence type="predicted"/>
<dbReference type="SUPFAM" id="SSF52058">
    <property type="entry name" value="L domain-like"/>
    <property type="match status" value="1"/>
</dbReference>
<keyword evidence="1" id="KW-0677">Repeat</keyword>
<dbReference type="Gene3D" id="3.80.10.10">
    <property type="entry name" value="Ribonuclease Inhibitor"/>
    <property type="match status" value="2"/>
</dbReference>
<organism evidence="3 4">
    <name type="scientific">Hibiscus syriacus</name>
    <name type="common">Rose of Sharon</name>
    <dbReference type="NCBI Taxonomy" id="106335"/>
    <lineage>
        <taxon>Eukaryota</taxon>
        <taxon>Viridiplantae</taxon>
        <taxon>Streptophyta</taxon>
        <taxon>Embryophyta</taxon>
        <taxon>Tracheophyta</taxon>
        <taxon>Spermatophyta</taxon>
        <taxon>Magnoliopsida</taxon>
        <taxon>eudicotyledons</taxon>
        <taxon>Gunneridae</taxon>
        <taxon>Pentapetalae</taxon>
        <taxon>rosids</taxon>
        <taxon>malvids</taxon>
        <taxon>Malvales</taxon>
        <taxon>Malvaceae</taxon>
        <taxon>Malvoideae</taxon>
        <taxon>Hibiscus</taxon>
    </lineage>
</organism>
<sequence>MLINRNLNQVEWRDFTRRVRTCRVHDLIHELLLSKLEELNLIQSSQVSCNGTARYLWIDNGAGDLSRGNGNFETHAIIFSSLRVLPKSLFENLSLNFKLLRELDLEGAPLECLPEEIGNLLHLRYLSLRNSKIKILPKSIGKLHNLLTLDLKGSLVRELPDEIKGLCNLQYLVAYTIDLDSRYNINTYQGVRINGSVVGSLESLEKLHYVIFQHQNSGGFGSALGRLKRLTKLGITKLEPDCGKALCDAIEKMHNLHSLRISAVEEGEVLQLQSMSSPPLLLERLRLHGRLGKLPDWLPKLKNLVKIGLEWSKISDDSLKILGGLPKLQEFRFHEAYDGVELRYEQGQFLKLKMLQLACLYRLKKLVIENGALPCLEILKLGPCPQLPEVPDNLPNLGCLKVLELVDMPKEFARKILPSEGSDYWKVKQIADVRFHYYYGQGSHVETYKLGDSRLHQLLHPS</sequence>
<protein>
    <submittedName>
        <fullName evidence="3">10-formyltetrahydrofolate synthetase isoform 1</fullName>
    </submittedName>
</protein>
<reference evidence="3" key="1">
    <citation type="submission" date="2019-09" db="EMBL/GenBank/DDBJ databases">
        <title>Draft genome information of white flower Hibiscus syriacus.</title>
        <authorList>
            <person name="Kim Y.-M."/>
        </authorList>
    </citation>
    <scope>NUCLEOTIDE SEQUENCE [LARGE SCALE GENOMIC DNA]</scope>
    <source>
        <strain evidence="3">YM2019G1</strain>
    </source>
</reference>
<dbReference type="InterPro" id="IPR055414">
    <property type="entry name" value="LRR_R13L4/SHOC2-like"/>
</dbReference>
<evidence type="ECO:0000259" key="2">
    <source>
        <dbReference type="Pfam" id="PF23598"/>
    </source>
</evidence>
<evidence type="ECO:0000256" key="1">
    <source>
        <dbReference type="ARBA" id="ARBA00022737"/>
    </source>
</evidence>
<evidence type="ECO:0000313" key="3">
    <source>
        <dbReference type="EMBL" id="KAE8668619.1"/>
    </source>
</evidence>